<feature type="chain" id="PRO_5046062471" description="Secreted protein" evidence="1">
    <location>
        <begin position="41"/>
        <end position="186"/>
    </location>
</feature>
<organism evidence="2 3">
    <name type="scientific">Streptomyces gelaticus</name>
    <dbReference type="NCBI Taxonomy" id="285446"/>
    <lineage>
        <taxon>Bacteria</taxon>
        <taxon>Bacillati</taxon>
        <taxon>Actinomycetota</taxon>
        <taxon>Actinomycetes</taxon>
        <taxon>Kitasatosporales</taxon>
        <taxon>Streptomycetaceae</taxon>
        <taxon>Streptomyces</taxon>
    </lineage>
</organism>
<keyword evidence="3" id="KW-1185">Reference proteome</keyword>
<accession>A0ABQ2VZX0</accession>
<feature type="signal peptide" evidence="1">
    <location>
        <begin position="1"/>
        <end position="40"/>
    </location>
</feature>
<evidence type="ECO:0000313" key="3">
    <source>
        <dbReference type="Proteomes" id="UP000660675"/>
    </source>
</evidence>
<dbReference type="Proteomes" id="UP000660675">
    <property type="component" value="Unassembled WGS sequence"/>
</dbReference>
<name>A0ABQ2VZX0_9ACTN</name>
<keyword evidence="1" id="KW-0732">Signal</keyword>
<evidence type="ECO:0000313" key="2">
    <source>
        <dbReference type="EMBL" id="GGV85832.1"/>
    </source>
</evidence>
<proteinExistence type="predicted"/>
<reference evidence="3" key="1">
    <citation type="journal article" date="2019" name="Int. J. Syst. Evol. Microbiol.">
        <title>The Global Catalogue of Microorganisms (GCM) 10K type strain sequencing project: providing services to taxonomists for standard genome sequencing and annotation.</title>
        <authorList>
            <consortium name="The Broad Institute Genomics Platform"/>
            <consortium name="The Broad Institute Genome Sequencing Center for Infectious Disease"/>
            <person name="Wu L."/>
            <person name="Ma J."/>
        </authorList>
    </citation>
    <scope>NUCLEOTIDE SEQUENCE [LARGE SCALE GENOMIC DNA]</scope>
    <source>
        <strain evidence="3">JCM 4376</strain>
    </source>
</reference>
<dbReference type="RefSeq" id="WP_189544476.1">
    <property type="nucleotide sequence ID" value="NZ_BMTF01000009.1"/>
</dbReference>
<protein>
    <recommendedName>
        <fullName evidence="4">Secreted protein</fullName>
    </recommendedName>
</protein>
<comment type="caution">
    <text evidence="2">The sequence shown here is derived from an EMBL/GenBank/DDBJ whole genome shotgun (WGS) entry which is preliminary data.</text>
</comment>
<dbReference type="EMBL" id="BMTF01000009">
    <property type="protein sequence ID" value="GGV85832.1"/>
    <property type="molecule type" value="Genomic_DNA"/>
</dbReference>
<evidence type="ECO:0000256" key="1">
    <source>
        <dbReference type="SAM" id="SignalP"/>
    </source>
</evidence>
<gene>
    <name evidence="2" type="ORF">GCM10015535_33100</name>
</gene>
<evidence type="ECO:0008006" key="4">
    <source>
        <dbReference type="Google" id="ProtNLM"/>
    </source>
</evidence>
<sequence length="186" mass="20162">MFSLPKKFRLRLPSTFTRTVIGLAAGVLLAGSAPAGIAFADTTDAPRHRANAELRDTRCAVPADRALDITRTVFRTAVERGVTDKVLLAAFETGWVESHMNNLNCGDRDSLGVFQQRPSQGWGTPEECMDPVHATNAFLDQAVPNDADNPDFTAGELAQSVQRSAFPDRYDESEAKALALIAEVQS</sequence>